<evidence type="ECO:0000256" key="11">
    <source>
        <dbReference type="SAM" id="MobiDB-lite"/>
    </source>
</evidence>
<sequence>MVTDPGQLDAARRIVANEIAAVDRAASRFRPDAEIMHLDAAGGAPQQVSELLAELIGVALDAARRTGGDVIPTLGGALADLGYDRDLSLLARNGPPVLTVRRPAPGWRRISLAGRTLTLPVDVQLDLGATAKAHTADRAAAQVAARLDTGVLVSLGGDIATAGQAPAGGWQVHVADQPGEPTCVVGLAAGTAVATSSTLGRRWQRGDRLLHHILDPRTCQPAPTVWRTVTVAASTCVAANTASTAAVVRGQAAPGWLGALGLPARLVDAHKEITMVAGWPSSPAPIRRLGQPGTALTAAPTRSEGTSR</sequence>
<dbReference type="Pfam" id="PF02424">
    <property type="entry name" value="ApbE"/>
    <property type="match status" value="1"/>
</dbReference>
<evidence type="ECO:0000256" key="2">
    <source>
        <dbReference type="ARBA" id="ARBA00011955"/>
    </source>
</evidence>
<evidence type="ECO:0000313" key="12">
    <source>
        <dbReference type="EMBL" id="MCK9878312.1"/>
    </source>
</evidence>
<dbReference type="EMBL" id="JALKFT010000031">
    <property type="protein sequence ID" value="MCK9878312.1"/>
    <property type="molecule type" value="Genomic_DNA"/>
</dbReference>
<evidence type="ECO:0000256" key="1">
    <source>
        <dbReference type="ARBA" id="ARBA00001946"/>
    </source>
</evidence>
<keyword evidence="5 12" id="KW-0808">Transferase</keyword>
<dbReference type="PANTHER" id="PTHR30040">
    <property type="entry name" value="THIAMINE BIOSYNTHESIS LIPOPROTEIN APBE"/>
    <property type="match status" value="1"/>
</dbReference>
<dbReference type="Proteomes" id="UP001201873">
    <property type="component" value="Unassembled WGS sequence"/>
</dbReference>
<reference evidence="12 13" key="1">
    <citation type="submission" date="2022-04" db="EMBL/GenBank/DDBJ databases">
        <title>Genome diversity in the genus Frankia.</title>
        <authorList>
            <person name="Carlos-Shanley C."/>
            <person name="Hahn D."/>
        </authorList>
    </citation>
    <scope>NUCLEOTIDE SEQUENCE [LARGE SCALE GENOMIC DNA]</scope>
    <source>
        <strain evidence="12 13">Ag45/Mut15</strain>
    </source>
</reference>
<feature type="region of interest" description="Disordered" evidence="11">
    <location>
        <begin position="284"/>
        <end position="308"/>
    </location>
</feature>
<proteinExistence type="predicted"/>
<evidence type="ECO:0000256" key="6">
    <source>
        <dbReference type="ARBA" id="ARBA00022723"/>
    </source>
</evidence>
<keyword evidence="4" id="KW-0285">Flavoprotein</keyword>
<comment type="cofactor">
    <cofactor evidence="1">
        <name>Mg(2+)</name>
        <dbReference type="ChEBI" id="CHEBI:18420"/>
    </cofactor>
</comment>
<comment type="caution">
    <text evidence="12">The sequence shown here is derived from an EMBL/GenBank/DDBJ whole genome shotgun (WGS) entry which is preliminary data.</text>
</comment>
<dbReference type="EC" id="2.7.1.180" evidence="2"/>
<accession>A0ABT0K3C3</accession>
<evidence type="ECO:0000256" key="5">
    <source>
        <dbReference type="ARBA" id="ARBA00022679"/>
    </source>
</evidence>
<dbReference type="Gene3D" id="3.10.520.10">
    <property type="entry name" value="ApbE-like domains"/>
    <property type="match status" value="1"/>
</dbReference>
<evidence type="ECO:0000256" key="7">
    <source>
        <dbReference type="ARBA" id="ARBA00022827"/>
    </source>
</evidence>
<evidence type="ECO:0000256" key="3">
    <source>
        <dbReference type="ARBA" id="ARBA00016337"/>
    </source>
</evidence>
<comment type="catalytic activity">
    <reaction evidence="10">
        <text>L-threonyl-[protein] + FAD = FMN-L-threonyl-[protein] + AMP + H(+)</text>
        <dbReference type="Rhea" id="RHEA:36847"/>
        <dbReference type="Rhea" id="RHEA-COMP:11060"/>
        <dbReference type="Rhea" id="RHEA-COMP:11061"/>
        <dbReference type="ChEBI" id="CHEBI:15378"/>
        <dbReference type="ChEBI" id="CHEBI:30013"/>
        <dbReference type="ChEBI" id="CHEBI:57692"/>
        <dbReference type="ChEBI" id="CHEBI:74257"/>
        <dbReference type="ChEBI" id="CHEBI:456215"/>
        <dbReference type="EC" id="2.7.1.180"/>
    </reaction>
</comment>
<evidence type="ECO:0000256" key="9">
    <source>
        <dbReference type="ARBA" id="ARBA00031306"/>
    </source>
</evidence>
<evidence type="ECO:0000256" key="4">
    <source>
        <dbReference type="ARBA" id="ARBA00022630"/>
    </source>
</evidence>
<dbReference type="PANTHER" id="PTHR30040:SF2">
    <property type="entry name" value="FAD:PROTEIN FMN TRANSFERASE"/>
    <property type="match status" value="1"/>
</dbReference>
<organism evidence="12 13">
    <name type="scientific">Frankia umida</name>
    <dbReference type="NCBI Taxonomy" id="573489"/>
    <lineage>
        <taxon>Bacteria</taxon>
        <taxon>Bacillati</taxon>
        <taxon>Actinomycetota</taxon>
        <taxon>Actinomycetes</taxon>
        <taxon>Frankiales</taxon>
        <taxon>Frankiaceae</taxon>
        <taxon>Frankia</taxon>
    </lineage>
</organism>
<protein>
    <recommendedName>
        <fullName evidence="3">FAD:protein FMN transferase</fullName>
        <ecNumber evidence="2">2.7.1.180</ecNumber>
    </recommendedName>
    <alternativeName>
        <fullName evidence="9">Flavin transferase</fullName>
    </alternativeName>
</protein>
<evidence type="ECO:0000313" key="13">
    <source>
        <dbReference type="Proteomes" id="UP001201873"/>
    </source>
</evidence>
<keyword evidence="7" id="KW-0274">FAD</keyword>
<keyword evidence="6" id="KW-0479">Metal-binding</keyword>
<name>A0ABT0K3C3_9ACTN</name>
<keyword evidence="8" id="KW-0460">Magnesium</keyword>
<dbReference type="SUPFAM" id="SSF143631">
    <property type="entry name" value="ApbE-like"/>
    <property type="match status" value="1"/>
</dbReference>
<gene>
    <name evidence="12" type="ORF">MXD59_21485</name>
</gene>
<evidence type="ECO:0000256" key="10">
    <source>
        <dbReference type="ARBA" id="ARBA00048540"/>
    </source>
</evidence>
<evidence type="ECO:0000256" key="8">
    <source>
        <dbReference type="ARBA" id="ARBA00022842"/>
    </source>
</evidence>
<keyword evidence="13" id="KW-1185">Reference proteome</keyword>
<dbReference type="InterPro" id="IPR024932">
    <property type="entry name" value="ApbE"/>
</dbReference>
<dbReference type="GO" id="GO:0016740">
    <property type="term" value="F:transferase activity"/>
    <property type="evidence" value="ECO:0007669"/>
    <property type="project" value="UniProtKB-KW"/>
</dbReference>
<dbReference type="InterPro" id="IPR003374">
    <property type="entry name" value="ApbE-like_sf"/>
</dbReference>